<reference evidence="2" key="1">
    <citation type="submission" date="2018-08" db="EMBL/GenBank/DDBJ databases">
        <authorList>
            <person name="Liu Z.-W."/>
            <person name="Du Z.-J."/>
        </authorList>
    </citation>
    <scope>NUCLEOTIDE SEQUENCE [LARGE SCALE GENOMIC DNA]</scope>
    <source>
        <strain evidence="2">H4X</strain>
    </source>
</reference>
<sequence>MEETLQSYVDFTLRTECGKTFENVFKAIKLVRDEKHNFHIVYKTFSDEYIYSFCNPFQDEAATHTYTIISESEARNIFLPRLSQENASELFSTAKATPAQLRS</sequence>
<evidence type="ECO:0000313" key="2">
    <source>
        <dbReference type="Proteomes" id="UP000256708"/>
    </source>
</evidence>
<name>A0A3D8L863_9BACT</name>
<proteinExistence type="predicted"/>
<comment type="caution">
    <text evidence="1">The sequence shown here is derived from an EMBL/GenBank/DDBJ whole genome shotgun (WGS) entry which is preliminary data.</text>
</comment>
<dbReference type="Proteomes" id="UP000256708">
    <property type="component" value="Unassembled WGS sequence"/>
</dbReference>
<evidence type="ECO:0000313" key="1">
    <source>
        <dbReference type="EMBL" id="RDV13172.1"/>
    </source>
</evidence>
<keyword evidence="2" id="KW-1185">Reference proteome</keyword>
<organism evidence="1 2">
    <name type="scientific">Pontibacter diazotrophicus</name>
    <dbReference type="NCBI Taxonomy" id="1400979"/>
    <lineage>
        <taxon>Bacteria</taxon>
        <taxon>Pseudomonadati</taxon>
        <taxon>Bacteroidota</taxon>
        <taxon>Cytophagia</taxon>
        <taxon>Cytophagales</taxon>
        <taxon>Hymenobacteraceae</taxon>
        <taxon>Pontibacter</taxon>
    </lineage>
</organism>
<dbReference type="EMBL" id="QRGR01000027">
    <property type="protein sequence ID" value="RDV13172.1"/>
    <property type="molecule type" value="Genomic_DNA"/>
</dbReference>
<protein>
    <submittedName>
        <fullName evidence="1">Uncharacterized protein</fullName>
    </submittedName>
</protein>
<dbReference type="RefSeq" id="WP_115567501.1">
    <property type="nucleotide sequence ID" value="NZ_QRGR01000027.1"/>
</dbReference>
<gene>
    <name evidence="1" type="ORF">DXT99_20715</name>
</gene>
<dbReference type="AlphaFoldDB" id="A0A3D8L863"/>
<dbReference type="OrthoDB" id="853197at2"/>
<accession>A0A3D8L863</accession>